<dbReference type="EMBL" id="FOZS01000002">
    <property type="protein sequence ID" value="SFS66033.1"/>
    <property type="molecule type" value="Genomic_DNA"/>
</dbReference>
<keyword evidence="3" id="KW-1185">Reference proteome</keyword>
<accession>A0A1I6RMR6</accession>
<evidence type="ECO:0000313" key="2">
    <source>
        <dbReference type="EMBL" id="SFS66033.1"/>
    </source>
</evidence>
<protein>
    <submittedName>
        <fullName evidence="2">Uncharacterized protein</fullName>
    </submittedName>
</protein>
<proteinExistence type="predicted"/>
<organism evidence="2 3">
    <name type="scientific">Halostagnicola kamekurae</name>
    <dbReference type="NCBI Taxonomy" id="619731"/>
    <lineage>
        <taxon>Archaea</taxon>
        <taxon>Methanobacteriati</taxon>
        <taxon>Methanobacteriota</taxon>
        <taxon>Stenosarchaea group</taxon>
        <taxon>Halobacteria</taxon>
        <taxon>Halobacteriales</taxon>
        <taxon>Natrialbaceae</taxon>
        <taxon>Halostagnicola</taxon>
    </lineage>
</organism>
<gene>
    <name evidence="2" type="ORF">SAMN04488556_1920</name>
</gene>
<feature type="coiled-coil region" evidence="1">
    <location>
        <begin position="149"/>
        <end position="176"/>
    </location>
</feature>
<reference evidence="3" key="1">
    <citation type="submission" date="2016-10" db="EMBL/GenBank/DDBJ databases">
        <authorList>
            <person name="Varghese N."/>
            <person name="Submissions S."/>
        </authorList>
    </citation>
    <scope>NUCLEOTIDE SEQUENCE [LARGE SCALE GENOMIC DNA]</scope>
    <source>
        <strain evidence="3">DSM 22427</strain>
    </source>
</reference>
<keyword evidence="1" id="KW-0175">Coiled coil</keyword>
<sequence>MVETYLLKSLKRIHDDCERALRDDNYRVNTSLAERFNEVLEEVKDEYPDNQRIQDISEAEGISVGTNLHRGSEAALNTIQEIKLETLKIADTLDLDTDDFEDISSSGEFAVINVQQGQSQEQAQTQVQRVTVENIFEDIDGMMTSPEEKEELRDLVQKFEDELESDETDASRLRQIIAKAREYSDDIARKLIMMATERGVYILLGMSLLN</sequence>
<dbReference type="RefSeq" id="WP_092904046.1">
    <property type="nucleotide sequence ID" value="NZ_FOZS01000002.1"/>
</dbReference>
<dbReference type="OrthoDB" id="201306at2157"/>
<dbReference type="AlphaFoldDB" id="A0A1I6RMR6"/>
<dbReference type="Proteomes" id="UP000199199">
    <property type="component" value="Unassembled WGS sequence"/>
</dbReference>
<evidence type="ECO:0000313" key="3">
    <source>
        <dbReference type="Proteomes" id="UP000199199"/>
    </source>
</evidence>
<evidence type="ECO:0000256" key="1">
    <source>
        <dbReference type="SAM" id="Coils"/>
    </source>
</evidence>
<name>A0A1I6RMR6_9EURY</name>